<dbReference type="PANTHER" id="PTHR24222:SF62">
    <property type="entry name" value="ABC TRANSPORTER B FAMILY MEMBER 2"/>
    <property type="match status" value="1"/>
</dbReference>
<feature type="domain" description="ABC transporter" evidence="13">
    <location>
        <begin position="254"/>
        <end position="490"/>
    </location>
</feature>
<evidence type="ECO:0000256" key="11">
    <source>
        <dbReference type="SAM" id="MobiDB-lite"/>
    </source>
</evidence>
<keyword evidence="9 12" id="KW-0472">Membrane</keyword>
<evidence type="ECO:0000313" key="15">
    <source>
        <dbReference type="EMBL" id="KAI5419441.1"/>
    </source>
</evidence>
<dbReference type="AlphaFoldDB" id="A0A9D4XE66"/>
<evidence type="ECO:0000256" key="9">
    <source>
        <dbReference type="ARBA" id="ARBA00023136"/>
    </source>
</evidence>
<accession>A0A9D4XE66</accession>
<evidence type="ECO:0000256" key="4">
    <source>
        <dbReference type="ARBA" id="ARBA00022692"/>
    </source>
</evidence>
<organism evidence="15 16">
    <name type="scientific">Pisum sativum</name>
    <name type="common">Garden pea</name>
    <name type="synonym">Lathyrus oleraceus</name>
    <dbReference type="NCBI Taxonomy" id="3888"/>
    <lineage>
        <taxon>Eukaryota</taxon>
        <taxon>Viridiplantae</taxon>
        <taxon>Streptophyta</taxon>
        <taxon>Embryophyta</taxon>
        <taxon>Tracheophyta</taxon>
        <taxon>Spermatophyta</taxon>
        <taxon>Magnoliopsida</taxon>
        <taxon>eudicotyledons</taxon>
        <taxon>Gunneridae</taxon>
        <taxon>Pentapetalae</taxon>
        <taxon>rosids</taxon>
        <taxon>fabids</taxon>
        <taxon>Fabales</taxon>
        <taxon>Fabaceae</taxon>
        <taxon>Papilionoideae</taxon>
        <taxon>50 kb inversion clade</taxon>
        <taxon>NPAAA clade</taxon>
        <taxon>Hologalegina</taxon>
        <taxon>IRL clade</taxon>
        <taxon>Fabeae</taxon>
        <taxon>Lathyrus</taxon>
    </lineage>
</organism>
<evidence type="ECO:0000256" key="2">
    <source>
        <dbReference type="ARBA" id="ARBA00007577"/>
    </source>
</evidence>
<feature type="region of interest" description="Disordered" evidence="11">
    <location>
        <begin position="497"/>
        <end position="534"/>
    </location>
</feature>
<gene>
    <name evidence="15" type="ORF">KIW84_043571</name>
</gene>
<dbReference type="InterPro" id="IPR036640">
    <property type="entry name" value="ABC1_TM_sf"/>
</dbReference>
<evidence type="ECO:0000256" key="8">
    <source>
        <dbReference type="ARBA" id="ARBA00022989"/>
    </source>
</evidence>
<comment type="caution">
    <text evidence="15">The sequence shown here is derived from an EMBL/GenBank/DDBJ whole genome shotgun (WGS) entry which is preliminary data.</text>
</comment>
<dbReference type="Gramene" id="Psat04G0357100-T1">
    <property type="protein sequence ID" value="KAI5419441.1"/>
    <property type="gene ID" value="KIW84_043571"/>
</dbReference>
<dbReference type="Gene3D" id="3.40.50.300">
    <property type="entry name" value="P-loop containing nucleotide triphosphate hydrolases"/>
    <property type="match status" value="2"/>
</dbReference>
<comment type="similarity">
    <text evidence="2">Belongs to the ABC transporter superfamily. ABCB family. Multidrug resistance exporter (TC 3.A.1.201) subfamily.</text>
</comment>
<dbReference type="SUPFAM" id="SSF52540">
    <property type="entry name" value="P-loop containing nucleoside triphosphate hydrolases"/>
    <property type="match status" value="2"/>
</dbReference>
<dbReference type="SMART" id="SM00382">
    <property type="entry name" value="AAA"/>
    <property type="match status" value="2"/>
</dbReference>
<evidence type="ECO:0000256" key="1">
    <source>
        <dbReference type="ARBA" id="ARBA00004651"/>
    </source>
</evidence>
<dbReference type="FunFam" id="3.40.50.300:FF:000251">
    <property type="entry name" value="ABC transporter B family member 19"/>
    <property type="match status" value="1"/>
</dbReference>
<dbReference type="InterPro" id="IPR003593">
    <property type="entry name" value="AAA+_ATPase"/>
</dbReference>
<evidence type="ECO:0000313" key="16">
    <source>
        <dbReference type="Proteomes" id="UP001058974"/>
    </source>
</evidence>
<dbReference type="CDD" id="cd18577">
    <property type="entry name" value="ABC_6TM_Pgp_ABCB1_D1_like"/>
    <property type="match status" value="1"/>
</dbReference>
<evidence type="ECO:0000256" key="12">
    <source>
        <dbReference type="SAM" id="Phobius"/>
    </source>
</evidence>
<protein>
    <submittedName>
        <fullName evidence="15">(ABC) transporter</fullName>
    </submittedName>
</protein>
<proteinExistence type="inferred from homology"/>
<evidence type="ECO:0000259" key="13">
    <source>
        <dbReference type="PROSITE" id="PS50893"/>
    </source>
</evidence>
<feature type="compositionally biased region" description="Basic and acidic residues" evidence="11">
    <location>
        <begin position="522"/>
        <end position="534"/>
    </location>
</feature>
<feature type="transmembrane region" description="Helical" evidence="12">
    <location>
        <begin position="557"/>
        <end position="582"/>
    </location>
</feature>
<dbReference type="Proteomes" id="UP001058974">
    <property type="component" value="Chromosome 4"/>
</dbReference>
<keyword evidence="8 12" id="KW-1133">Transmembrane helix</keyword>
<reference evidence="15 16" key="1">
    <citation type="journal article" date="2022" name="Nat. Genet.">
        <title>Improved pea reference genome and pan-genome highlight genomic features and evolutionary characteristics.</title>
        <authorList>
            <person name="Yang T."/>
            <person name="Liu R."/>
            <person name="Luo Y."/>
            <person name="Hu S."/>
            <person name="Wang D."/>
            <person name="Wang C."/>
            <person name="Pandey M.K."/>
            <person name="Ge S."/>
            <person name="Xu Q."/>
            <person name="Li N."/>
            <person name="Li G."/>
            <person name="Huang Y."/>
            <person name="Saxena R.K."/>
            <person name="Ji Y."/>
            <person name="Li M."/>
            <person name="Yan X."/>
            <person name="He Y."/>
            <person name="Liu Y."/>
            <person name="Wang X."/>
            <person name="Xiang C."/>
            <person name="Varshney R.K."/>
            <person name="Ding H."/>
            <person name="Gao S."/>
            <person name="Zong X."/>
        </authorList>
    </citation>
    <scope>NUCLEOTIDE SEQUENCE [LARGE SCALE GENOMIC DNA]</scope>
    <source>
        <strain evidence="15 16">cv. Zhongwan 6</strain>
    </source>
</reference>
<keyword evidence="6" id="KW-0547">Nucleotide-binding</keyword>
<evidence type="ECO:0000256" key="7">
    <source>
        <dbReference type="ARBA" id="ARBA00022840"/>
    </source>
</evidence>
<feature type="transmembrane region" description="Helical" evidence="12">
    <location>
        <begin position="826"/>
        <end position="847"/>
    </location>
</feature>
<evidence type="ECO:0000256" key="5">
    <source>
        <dbReference type="ARBA" id="ARBA00022737"/>
    </source>
</evidence>
<dbReference type="CDD" id="cd03249">
    <property type="entry name" value="ABC_MTABC3_MDL1_MDL2"/>
    <property type="match status" value="2"/>
</dbReference>
<comment type="subcellular location">
    <subcellularLocation>
        <location evidence="1">Cell membrane</location>
        <topology evidence="1">Multi-pass membrane protein</topology>
    </subcellularLocation>
</comment>
<dbReference type="InterPro" id="IPR027417">
    <property type="entry name" value="P-loop_NTPase"/>
</dbReference>
<feature type="transmembrane region" description="Helical" evidence="12">
    <location>
        <begin position="61"/>
        <end position="78"/>
    </location>
</feature>
<feature type="transmembrane region" description="Helical" evidence="12">
    <location>
        <begin position="603"/>
        <end position="620"/>
    </location>
</feature>
<feature type="transmembrane region" description="Helical" evidence="12">
    <location>
        <begin position="785"/>
        <end position="806"/>
    </location>
</feature>
<dbReference type="PROSITE" id="PS50893">
    <property type="entry name" value="ABC_TRANSPORTER_2"/>
    <property type="match status" value="2"/>
</dbReference>
<dbReference type="Pfam" id="PF00005">
    <property type="entry name" value="ABC_tran"/>
    <property type="match status" value="2"/>
</dbReference>
<dbReference type="PROSITE" id="PS00211">
    <property type="entry name" value="ABC_TRANSPORTER_1"/>
    <property type="match status" value="2"/>
</dbReference>
<feature type="domain" description="ABC transmembrane type-1" evidence="14">
    <location>
        <begin position="562"/>
        <end position="848"/>
    </location>
</feature>
<keyword evidence="16" id="KW-1185">Reference proteome</keyword>
<dbReference type="CDD" id="cd18578">
    <property type="entry name" value="ABC_6TM_Pgp_ABCB1_D2_like"/>
    <property type="match status" value="1"/>
</dbReference>
<feature type="domain" description="ABC transmembrane type-1" evidence="14">
    <location>
        <begin position="1"/>
        <end position="222"/>
    </location>
</feature>
<dbReference type="Gramene" id="Psat4g121680.1">
    <property type="protein sequence ID" value="Psat4g121680.1.cds"/>
    <property type="gene ID" value="Psat4g121680"/>
</dbReference>
<dbReference type="InterPro" id="IPR039421">
    <property type="entry name" value="Type_1_exporter"/>
</dbReference>
<feature type="transmembrane region" description="Helical" evidence="12">
    <location>
        <begin position="161"/>
        <end position="181"/>
    </location>
</feature>
<dbReference type="GO" id="GO:0005524">
    <property type="term" value="F:ATP binding"/>
    <property type="evidence" value="ECO:0007669"/>
    <property type="project" value="UniProtKB-KW"/>
</dbReference>
<dbReference type="Gene3D" id="1.20.1560.10">
    <property type="entry name" value="ABC transporter type 1, transmembrane domain"/>
    <property type="match status" value="1"/>
</dbReference>
<dbReference type="InterPro" id="IPR011527">
    <property type="entry name" value="ABC1_TM_dom"/>
</dbReference>
<feature type="transmembrane region" description="Helical" evidence="12">
    <location>
        <begin position="690"/>
        <end position="717"/>
    </location>
</feature>
<feature type="transmembrane region" description="Helical" evidence="12">
    <location>
        <begin position="84"/>
        <end position="106"/>
    </location>
</feature>
<dbReference type="SUPFAM" id="SSF90123">
    <property type="entry name" value="ABC transporter transmembrane region"/>
    <property type="match status" value="2"/>
</dbReference>
<evidence type="ECO:0000256" key="6">
    <source>
        <dbReference type="ARBA" id="ARBA00022741"/>
    </source>
</evidence>
<evidence type="ECO:0000256" key="10">
    <source>
        <dbReference type="ARBA" id="ARBA00023180"/>
    </source>
</evidence>
<sequence>MHSGERQAAKMRMAYLRSMLNQDISLFDTEPSTGQVISSITTDIIFVQEALSEKVGNFMHYISRFIAGFIIGFFKVWQTSLVTLAIVPLIAIAGGLYAYVSFGLIAKVRKSYTRAGQIAQEVLGNVRTVQAFGGEQRAVISYKVALRNTYKNGRKAGLAKGLGLGSMHCVLFLSWAFLVWFTSIVVHKGIANGGVAFTTMLNVVISGLSLGQAAPDISAFVRAKSAAYPIFEMISRDKVSSKTGRKLRKIDGHIQFINVCFSYPSRPDVVIFNNLCHEIPSGKILALVGGSGSGKSTIISLIERFYEPISGQILLDRNDIRELDLKWLRHQIGLVNQEPALFATTIRENILYGKNDATPEELNRALELSDAHSFINNLPDGLDTQVGERGIQLSGGQKQRIAISRAIVKNPSILLLDEATSALDAESEKSVQEALDRVMIGRTTVIVAHRLSTIRNADMIAVVKEGSIVETGNHEELISKSNSVYVSLVQGNPCSDPSLGQSSSIKNAGETSHTSIIGGSFRSDKDSTGHACDDEAERIEKSKPVSLIRLYSMIGPYWSYGVFGTLAAFVTGALMPLFALGISHALVSYYMDWDSTQHEVKKIAFLFCGAAIVAITAYSIEHLSFGIMGERLTLRVREIMLSAILKNEIGWFDDTRNTSTVLSSRLESDATLLKTIVVDRSTILLQNVGLVVTSFIIAFILNWRITLVVLATYPLIISGHIGEKLFMQGFGGNLSKAYLKANMLAGEAVSNIRTVAAFCAEEKIIDLYVNELVEPSKRSFKRGQIAGIFYGISQFFIFSSYGVALWYGSVLIEKEISSFKSIMKSFMVLIVTALAMGETLALAPDLLKGNQMVSSIFDMIDRKSGIVHDVGEELMTVEGTIELRKINFSYPSRPNIVIFDNFNLMVPSGKSLALVGHSGSGKSSIISLILRFYDPTSGKVMIDGKDIKEMNLKSLRKHIGLVQQEPALFATSIYKNILYGKEEASESEVIEAAKLANAHNFISALPEGYSTKAGERGVQLSGGQKQRVAIARAILRNPEILLLDEATSALDVESERAVQQALDKLMQNRTTVIVAHRLSTIRNADQISVLQDGKIIEQGTHSSLIENIDGAYFKLASLQQQTAT</sequence>
<evidence type="ECO:0000256" key="3">
    <source>
        <dbReference type="ARBA" id="ARBA00022448"/>
    </source>
</evidence>
<dbReference type="InterPro" id="IPR017871">
    <property type="entry name" value="ABC_transporter-like_CS"/>
</dbReference>
<dbReference type="FunFam" id="3.40.50.300:FF:000066">
    <property type="entry name" value="ABC transporter B family member 1"/>
    <property type="match status" value="1"/>
</dbReference>
<dbReference type="Pfam" id="PF00664">
    <property type="entry name" value="ABC_membrane"/>
    <property type="match status" value="2"/>
</dbReference>
<dbReference type="EMBL" id="JAMSHJ010000004">
    <property type="protein sequence ID" value="KAI5419441.1"/>
    <property type="molecule type" value="Genomic_DNA"/>
</dbReference>
<dbReference type="PROSITE" id="PS50929">
    <property type="entry name" value="ABC_TM1F"/>
    <property type="match status" value="2"/>
</dbReference>
<evidence type="ECO:0000259" key="14">
    <source>
        <dbReference type="PROSITE" id="PS50929"/>
    </source>
</evidence>
<name>A0A9D4XE66_PEA</name>
<dbReference type="InterPro" id="IPR003439">
    <property type="entry name" value="ABC_transporter-like_ATP-bd"/>
</dbReference>
<dbReference type="GO" id="GO:0016887">
    <property type="term" value="F:ATP hydrolysis activity"/>
    <property type="evidence" value="ECO:0007669"/>
    <property type="project" value="InterPro"/>
</dbReference>
<dbReference type="PANTHER" id="PTHR24222">
    <property type="entry name" value="ABC TRANSPORTER B FAMILY"/>
    <property type="match status" value="1"/>
</dbReference>
<feature type="domain" description="ABC transporter" evidence="13">
    <location>
        <begin position="881"/>
        <end position="1117"/>
    </location>
</feature>
<keyword evidence="4 12" id="KW-0812">Transmembrane</keyword>
<keyword evidence="5" id="KW-0677">Repeat</keyword>
<dbReference type="GO" id="GO:0005886">
    <property type="term" value="C:plasma membrane"/>
    <property type="evidence" value="ECO:0007669"/>
    <property type="project" value="UniProtKB-SubCell"/>
</dbReference>
<feature type="compositionally biased region" description="Polar residues" evidence="11">
    <location>
        <begin position="497"/>
        <end position="517"/>
    </location>
</feature>
<dbReference type="GO" id="GO:0140359">
    <property type="term" value="F:ABC-type transporter activity"/>
    <property type="evidence" value="ECO:0007669"/>
    <property type="project" value="InterPro"/>
</dbReference>
<keyword evidence="7" id="KW-0067">ATP-binding</keyword>
<keyword evidence="3" id="KW-0813">Transport</keyword>
<keyword evidence="10" id="KW-0325">Glycoprotein</keyword>